<comment type="caution">
    <text evidence="2">The sequence shown here is derived from an EMBL/GenBank/DDBJ whole genome shotgun (WGS) entry which is preliminary data.</text>
</comment>
<dbReference type="Proteomes" id="UP000737018">
    <property type="component" value="Unassembled WGS sequence"/>
</dbReference>
<evidence type="ECO:0000313" key="2">
    <source>
        <dbReference type="EMBL" id="KAF3958915.1"/>
    </source>
</evidence>
<sequence>MGLHLVAIAKLKFLSPAHSLNPIVSSLVWPFLLKLSFSFILVRRAHTDVVHASRLFVFQLGQIFTNPEPTFGNNTRLERALRLVFQRVTRTSRSQAPLVDEDNFHILSMLAL</sequence>
<protein>
    <submittedName>
        <fullName evidence="2">Uncharacterized protein</fullName>
    </submittedName>
</protein>
<organism evidence="2 3">
    <name type="scientific">Castanea mollissima</name>
    <name type="common">Chinese chestnut</name>
    <dbReference type="NCBI Taxonomy" id="60419"/>
    <lineage>
        <taxon>Eukaryota</taxon>
        <taxon>Viridiplantae</taxon>
        <taxon>Streptophyta</taxon>
        <taxon>Embryophyta</taxon>
        <taxon>Tracheophyta</taxon>
        <taxon>Spermatophyta</taxon>
        <taxon>Magnoliopsida</taxon>
        <taxon>eudicotyledons</taxon>
        <taxon>Gunneridae</taxon>
        <taxon>Pentapetalae</taxon>
        <taxon>rosids</taxon>
        <taxon>fabids</taxon>
        <taxon>Fagales</taxon>
        <taxon>Fagaceae</taxon>
        <taxon>Castanea</taxon>
    </lineage>
</organism>
<feature type="transmembrane region" description="Helical" evidence="1">
    <location>
        <begin position="20"/>
        <end position="42"/>
    </location>
</feature>
<dbReference type="PANTHER" id="PTHR38925">
    <property type="entry name" value="PROTEIN, PUTATIVE-RELATED"/>
    <property type="match status" value="1"/>
</dbReference>
<keyword evidence="1" id="KW-0472">Membrane</keyword>
<reference evidence="2" key="1">
    <citation type="submission" date="2020-03" db="EMBL/GenBank/DDBJ databases">
        <title>Castanea mollissima Vanexum genome sequencing.</title>
        <authorList>
            <person name="Staton M."/>
        </authorList>
    </citation>
    <scope>NUCLEOTIDE SEQUENCE</scope>
    <source>
        <tissue evidence="2">Leaf</tissue>
    </source>
</reference>
<gene>
    <name evidence="2" type="ORF">CMV_016228</name>
</gene>
<name>A0A8J4VJH8_9ROSI</name>
<dbReference type="AlphaFoldDB" id="A0A8J4VJH8"/>
<dbReference type="EMBL" id="JRKL02002449">
    <property type="protein sequence ID" value="KAF3958915.1"/>
    <property type="molecule type" value="Genomic_DNA"/>
</dbReference>
<evidence type="ECO:0000256" key="1">
    <source>
        <dbReference type="SAM" id="Phobius"/>
    </source>
</evidence>
<evidence type="ECO:0000313" key="3">
    <source>
        <dbReference type="Proteomes" id="UP000737018"/>
    </source>
</evidence>
<proteinExistence type="predicted"/>
<keyword evidence="3" id="KW-1185">Reference proteome</keyword>
<dbReference type="OrthoDB" id="942283at2759"/>
<keyword evidence="1" id="KW-1133">Transmembrane helix</keyword>
<keyword evidence="1" id="KW-0812">Transmembrane</keyword>
<accession>A0A8J4VJH8</accession>
<dbReference type="PANTHER" id="PTHR38925:SF1">
    <property type="entry name" value="PROTEIN, PUTATIVE-RELATED"/>
    <property type="match status" value="1"/>
</dbReference>